<protein>
    <recommendedName>
        <fullName evidence="8">S-acyltransferase</fullName>
        <ecNumber evidence="8">2.3.1.225</ecNumber>
    </recommendedName>
    <alternativeName>
        <fullName evidence="8">Palmitoyltransferase</fullName>
    </alternativeName>
</protein>
<dbReference type="InterPro" id="IPR039859">
    <property type="entry name" value="PFA4/ZDH16/20/ERF2-like"/>
</dbReference>
<keyword evidence="7 8" id="KW-0012">Acyltransferase</keyword>
<reference evidence="12" key="1">
    <citation type="journal article" date="2016" name="Nature">
        <title>The genome of the seagrass Zostera marina reveals angiosperm adaptation to the sea.</title>
        <authorList>
            <person name="Olsen J.L."/>
            <person name="Rouze P."/>
            <person name="Verhelst B."/>
            <person name="Lin Y.-C."/>
            <person name="Bayer T."/>
            <person name="Collen J."/>
            <person name="Dattolo E."/>
            <person name="De Paoli E."/>
            <person name="Dittami S."/>
            <person name="Maumus F."/>
            <person name="Michel G."/>
            <person name="Kersting A."/>
            <person name="Lauritano C."/>
            <person name="Lohaus R."/>
            <person name="Toepel M."/>
            <person name="Tonon T."/>
            <person name="Vanneste K."/>
            <person name="Amirebrahimi M."/>
            <person name="Brakel J."/>
            <person name="Bostroem C."/>
            <person name="Chovatia M."/>
            <person name="Grimwood J."/>
            <person name="Jenkins J.W."/>
            <person name="Jueterbock A."/>
            <person name="Mraz A."/>
            <person name="Stam W.T."/>
            <person name="Tice H."/>
            <person name="Bornberg-Bauer E."/>
            <person name="Green P.J."/>
            <person name="Pearson G.A."/>
            <person name="Procaccini G."/>
            <person name="Duarte C.M."/>
            <person name="Schmutz J."/>
            <person name="Reusch T.B.H."/>
            <person name="Van de Peer Y."/>
        </authorList>
    </citation>
    <scope>NUCLEOTIDE SEQUENCE [LARGE SCALE GENOMIC DNA]</scope>
    <source>
        <strain evidence="12">cv. Finnish</strain>
    </source>
</reference>
<dbReference type="InterPro" id="IPR001594">
    <property type="entry name" value="Palmitoyltrfase_DHHC"/>
</dbReference>
<keyword evidence="6 8" id="KW-0472">Membrane</keyword>
<sequence length="402" mass="45865">MTSSSHLRLYQAWRGRNLFFCGGRLIFGPDAASLLLTTFLIAGPSLTFCIQIIVNLYHLRNPKLQSITTTSTVLGVPVLVIALSVTTLDIIFLFLTSSRDPGIMPRNAKMPNPEELVDEDDLSVEWVDGRPHYLLPRTKDVEINGYIVKVKFCDTCLLYRLPRASHCSICNNCVQRFDHHCPWVGQCIGLRNYRFFYLFISSATFLSLYIFVISWLNIIYLRKHYGSIFLAMRGEILSLALIIYTFMGVWFVGGLTVFHFYLIITNQTTYESFRYQYEKRKNPYNKGVWRNITELFFSRIPPSMCEFRSWVLNDSIESWSNSSSSVISFSSRRKGSLSNTSSSKHKIDDGLKSVSQNSYSSANFGGTSGATKKNSTKEVDPMNNVHESQEKDVTIKTNQTGY</sequence>
<comment type="caution">
    <text evidence="11">The sequence shown here is derived from an EMBL/GenBank/DDBJ whole genome shotgun (WGS) entry which is preliminary data.</text>
</comment>
<evidence type="ECO:0000256" key="6">
    <source>
        <dbReference type="ARBA" id="ARBA00023136"/>
    </source>
</evidence>
<keyword evidence="12" id="KW-1185">Reference proteome</keyword>
<gene>
    <name evidence="11" type="ORF">ZOSMA_179G00210</name>
</gene>
<evidence type="ECO:0000256" key="2">
    <source>
        <dbReference type="ARBA" id="ARBA00008574"/>
    </source>
</evidence>
<feature type="transmembrane region" description="Helical" evidence="8">
    <location>
        <begin position="74"/>
        <end position="96"/>
    </location>
</feature>
<dbReference type="STRING" id="29655.A0A0K9PTN2"/>
<dbReference type="Proteomes" id="UP000036987">
    <property type="component" value="Unassembled WGS sequence"/>
</dbReference>
<evidence type="ECO:0000256" key="3">
    <source>
        <dbReference type="ARBA" id="ARBA00022679"/>
    </source>
</evidence>
<comment type="domain">
    <text evidence="8">The DHHC domain is required for palmitoyltransferase activity.</text>
</comment>
<accession>A0A0K9PTN2</accession>
<keyword evidence="5 8" id="KW-1133">Transmembrane helix</keyword>
<feature type="transmembrane region" description="Helical" evidence="8">
    <location>
        <begin position="236"/>
        <end position="264"/>
    </location>
</feature>
<evidence type="ECO:0000313" key="11">
    <source>
        <dbReference type="EMBL" id="KMZ71595.1"/>
    </source>
</evidence>
<dbReference type="EC" id="2.3.1.225" evidence="8"/>
<evidence type="ECO:0000313" key="12">
    <source>
        <dbReference type="Proteomes" id="UP000036987"/>
    </source>
</evidence>
<keyword evidence="3 8" id="KW-0808">Transferase</keyword>
<feature type="transmembrane region" description="Helical" evidence="8">
    <location>
        <begin position="34"/>
        <end position="54"/>
    </location>
</feature>
<feature type="compositionally biased region" description="Polar residues" evidence="9">
    <location>
        <begin position="353"/>
        <end position="373"/>
    </location>
</feature>
<dbReference type="GO" id="GO:0005794">
    <property type="term" value="C:Golgi apparatus"/>
    <property type="evidence" value="ECO:0000318"/>
    <property type="project" value="GO_Central"/>
</dbReference>
<dbReference type="GO" id="GO:0006612">
    <property type="term" value="P:protein targeting to membrane"/>
    <property type="evidence" value="ECO:0000318"/>
    <property type="project" value="GO_Central"/>
</dbReference>
<feature type="transmembrane region" description="Helical" evidence="8">
    <location>
        <begin position="195"/>
        <end position="216"/>
    </location>
</feature>
<dbReference type="AlphaFoldDB" id="A0A0K9PTN2"/>
<dbReference type="PANTHER" id="PTHR22883:SF391">
    <property type="entry name" value="PROTEIN S-ACYLTRANSFERASE 3-RELATED"/>
    <property type="match status" value="1"/>
</dbReference>
<feature type="region of interest" description="Disordered" evidence="9">
    <location>
        <begin position="333"/>
        <end position="402"/>
    </location>
</feature>
<dbReference type="PROSITE" id="PS50216">
    <property type="entry name" value="DHHC"/>
    <property type="match status" value="1"/>
</dbReference>
<organism evidence="11 12">
    <name type="scientific">Zostera marina</name>
    <name type="common">Eelgrass</name>
    <dbReference type="NCBI Taxonomy" id="29655"/>
    <lineage>
        <taxon>Eukaryota</taxon>
        <taxon>Viridiplantae</taxon>
        <taxon>Streptophyta</taxon>
        <taxon>Embryophyta</taxon>
        <taxon>Tracheophyta</taxon>
        <taxon>Spermatophyta</taxon>
        <taxon>Magnoliopsida</taxon>
        <taxon>Liliopsida</taxon>
        <taxon>Zosteraceae</taxon>
        <taxon>Zostera</taxon>
    </lineage>
</organism>
<name>A0A0K9PTN2_ZOSMR</name>
<dbReference type="OrthoDB" id="4096362at2759"/>
<dbReference type="EMBL" id="LFYR01000670">
    <property type="protein sequence ID" value="KMZ71595.1"/>
    <property type="molecule type" value="Genomic_DNA"/>
</dbReference>
<keyword evidence="4 8" id="KW-0812">Transmembrane</keyword>
<feature type="domain" description="Palmitoyltransferase DHHC" evidence="10">
    <location>
        <begin position="151"/>
        <end position="275"/>
    </location>
</feature>
<evidence type="ECO:0000256" key="8">
    <source>
        <dbReference type="RuleBase" id="RU079119"/>
    </source>
</evidence>
<evidence type="ECO:0000256" key="5">
    <source>
        <dbReference type="ARBA" id="ARBA00022989"/>
    </source>
</evidence>
<dbReference type="Pfam" id="PF01529">
    <property type="entry name" value="DHHC"/>
    <property type="match status" value="1"/>
</dbReference>
<comment type="similarity">
    <text evidence="2 8">Belongs to the DHHC palmitoyltransferase family.</text>
</comment>
<dbReference type="OMA" id="YEQKWSM"/>
<comment type="subcellular location">
    <subcellularLocation>
        <location evidence="1">Membrane</location>
        <topology evidence="1">Multi-pass membrane protein</topology>
    </subcellularLocation>
</comment>
<dbReference type="PANTHER" id="PTHR22883">
    <property type="entry name" value="ZINC FINGER DHHC DOMAIN CONTAINING PROTEIN"/>
    <property type="match status" value="1"/>
</dbReference>
<dbReference type="GO" id="GO:0019706">
    <property type="term" value="F:protein-cysteine S-palmitoyltransferase activity"/>
    <property type="evidence" value="ECO:0000318"/>
    <property type="project" value="GO_Central"/>
</dbReference>
<evidence type="ECO:0000256" key="7">
    <source>
        <dbReference type="ARBA" id="ARBA00023315"/>
    </source>
</evidence>
<comment type="catalytic activity">
    <reaction evidence="8">
        <text>L-cysteinyl-[protein] + hexadecanoyl-CoA = S-hexadecanoyl-L-cysteinyl-[protein] + CoA</text>
        <dbReference type="Rhea" id="RHEA:36683"/>
        <dbReference type="Rhea" id="RHEA-COMP:10131"/>
        <dbReference type="Rhea" id="RHEA-COMP:11032"/>
        <dbReference type="ChEBI" id="CHEBI:29950"/>
        <dbReference type="ChEBI" id="CHEBI:57287"/>
        <dbReference type="ChEBI" id="CHEBI:57379"/>
        <dbReference type="ChEBI" id="CHEBI:74151"/>
        <dbReference type="EC" id="2.3.1.225"/>
    </reaction>
</comment>
<dbReference type="GO" id="GO:0005783">
    <property type="term" value="C:endoplasmic reticulum"/>
    <property type="evidence" value="ECO:0000318"/>
    <property type="project" value="GO_Central"/>
</dbReference>
<evidence type="ECO:0000256" key="1">
    <source>
        <dbReference type="ARBA" id="ARBA00004141"/>
    </source>
</evidence>
<evidence type="ECO:0000259" key="10">
    <source>
        <dbReference type="Pfam" id="PF01529"/>
    </source>
</evidence>
<dbReference type="GO" id="GO:0016020">
    <property type="term" value="C:membrane"/>
    <property type="evidence" value="ECO:0007669"/>
    <property type="project" value="UniProtKB-SubCell"/>
</dbReference>
<proteinExistence type="inferred from homology"/>
<evidence type="ECO:0000256" key="9">
    <source>
        <dbReference type="SAM" id="MobiDB-lite"/>
    </source>
</evidence>
<evidence type="ECO:0000256" key="4">
    <source>
        <dbReference type="ARBA" id="ARBA00022692"/>
    </source>
</evidence>